<name>A0ABS2Z0U0_POLSE</name>
<dbReference type="SUPFAM" id="SSF49764">
    <property type="entry name" value="HSP20-like chaperones"/>
    <property type="match status" value="1"/>
</dbReference>
<comment type="caution">
    <text evidence="2">The sequence shown here is derived from an EMBL/GenBank/DDBJ whole genome shotgun (WGS) entry which is preliminary data.</text>
</comment>
<evidence type="ECO:0000313" key="2">
    <source>
        <dbReference type="EMBL" id="MBN3292651.1"/>
    </source>
</evidence>
<dbReference type="InterPro" id="IPR008978">
    <property type="entry name" value="HSP20-like_chaperone"/>
</dbReference>
<gene>
    <name evidence="2" type="primary">Hspb11_0</name>
    <name evidence="2" type="ORF">GTO92_0008904</name>
</gene>
<feature type="domain" description="SHSP" evidence="1">
    <location>
        <begin position="38"/>
        <end position="109"/>
    </location>
</feature>
<feature type="non-terminal residue" evidence="2">
    <location>
        <position position="1"/>
    </location>
</feature>
<feature type="non-terminal residue" evidence="2">
    <location>
        <position position="118"/>
    </location>
</feature>
<dbReference type="Pfam" id="PF00011">
    <property type="entry name" value="HSP20"/>
    <property type="match status" value="1"/>
</dbReference>
<dbReference type="Gene3D" id="2.60.40.790">
    <property type="match status" value="1"/>
</dbReference>
<organism evidence="2 3">
    <name type="scientific">Polypterus senegalus</name>
    <name type="common">Senegal bichir</name>
    <dbReference type="NCBI Taxonomy" id="55291"/>
    <lineage>
        <taxon>Eukaryota</taxon>
        <taxon>Metazoa</taxon>
        <taxon>Chordata</taxon>
        <taxon>Craniata</taxon>
        <taxon>Vertebrata</taxon>
        <taxon>Euteleostomi</taxon>
        <taxon>Actinopterygii</taxon>
        <taxon>Polypteriformes</taxon>
        <taxon>Polypteridae</taxon>
        <taxon>Polypterus</taxon>
    </lineage>
</organism>
<evidence type="ECO:0000313" key="3">
    <source>
        <dbReference type="Proteomes" id="UP001166052"/>
    </source>
</evidence>
<protein>
    <submittedName>
        <fullName evidence="2">HSPBB protein</fullName>
    </submittedName>
</protein>
<dbReference type="EMBL" id="JAAWVN010017623">
    <property type="protein sequence ID" value="MBN3292651.1"/>
    <property type="molecule type" value="Genomic_DNA"/>
</dbReference>
<dbReference type="InterPro" id="IPR002068">
    <property type="entry name" value="A-crystallin/Hsp20_dom"/>
</dbReference>
<reference evidence="2" key="1">
    <citation type="journal article" date="2021" name="Cell">
        <title>Tracing the genetic footprints of vertebrate landing in non-teleost ray-finned fishes.</title>
        <authorList>
            <person name="Bi X."/>
            <person name="Wang K."/>
            <person name="Yang L."/>
            <person name="Pan H."/>
            <person name="Jiang H."/>
            <person name="Wei Q."/>
            <person name="Fang M."/>
            <person name="Yu H."/>
            <person name="Zhu C."/>
            <person name="Cai Y."/>
            <person name="He Y."/>
            <person name="Gan X."/>
            <person name="Zeng H."/>
            <person name="Yu D."/>
            <person name="Zhu Y."/>
            <person name="Jiang H."/>
            <person name="Qiu Q."/>
            <person name="Yang H."/>
            <person name="Zhang Y.E."/>
            <person name="Wang W."/>
            <person name="Zhu M."/>
            <person name="He S."/>
            <person name="Zhang G."/>
        </authorList>
    </citation>
    <scope>NUCLEOTIDE SEQUENCE</scope>
    <source>
        <strain evidence="2">Bchr_001</strain>
    </source>
</reference>
<evidence type="ECO:0000259" key="1">
    <source>
        <dbReference type="Pfam" id="PF00011"/>
    </source>
</evidence>
<accession>A0ABS2Z0U0</accession>
<proteinExistence type="predicted"/>
<sequence>YENPIRAMWPQTHFICTQMKNKMARQVENPRRSMDLMNQLKLTVKQVGRKVLLSGEMEKKEESEGDSYSYRYQEFRQELKLQEDVKPRGLSCALNNGHLLIEAPRMTLPSIPKNSDAQ</sequence>
<dbReference type="Proteomes" id="UP001166052">
    <property type="component" value="Unassembled WGS sequence"/>
</dbReference>
<keyword evidence="3" id="KW-1185">Reference proteome</keyword>